<dbReference type="PANTHER" id="PTHR10388">
    <property type="entry name" value="EUKARYOTIC TRANSLATION INITIATION FACTOR SUI1"/>
    <property type="match status" value="1"/>
</dbReference>
<proteinExistence type="inferred from homology"/>
<reference evidence="6 7" key="1">
    <citation type="submission" date="2021-05" db="EMBL/GenBank/DDBJ databases">
        <title>Genome Assembly of Synthetic Allotetraploid Brassica napus Reveals Homoeologous Exchanges between Subgenomes.</title>
        <authorList>
            <person name="Davis J.T."/>
        </authorList>
    </citation>
    <scope>NUCLEOTIDE SEQUENCE [LARGE SCALE GENOMIC DNA]</scope>
    <source>
        <strain evidence="7">cv. Da-Ae</strain>
        <tissue evidence="6">Seedling</tissue>
    </source>
</reference>
<evidence type="ECO:0000256" key="1">
    <source>
        <dbReference type="ARBA" id="ARBA00003130"/>
    </source>
</evidence>
<organism evidence="6 7">
    <name type="scientific">Brassica napus</name>
    <name type="common">Rape</name>
    <dbReference type="NCBI Taxonomy" id="3708"/>
    <lineage>
        <taxon>Eukaryota</taxon>
        <taxon>Viridiplantae</taxon>
        <taxon>Streptophyta</taxon>
        <taxon>Embryophyta</taxon>
        <taxon>Tracheophyta</taxon>
        <taxon>Spermatophyta</taxon>
        <taxon>Magnoliopsida</taxon>
        <taxon>eudicotyledons</taxon>
        <taxon>Gunneridae</taxon>
        <taxon>Pentapetalae</taxon>
        <taxon>rosids</taxon>
        <taxon>malvids</taxon>
        <taxon>Brassicales</taxon>
        <taxon>Brassicaceae</taxon>
        <taxon>Brassiceae</taxon>
        <taxon>Brassica</taxon>
    </lineage>
</organism>
<dbReference type="Gene3D" id="3.30.780.10">
    <property type="entry name" value="SUI1-like domain"/>
    <property type="match status" value="1"/>
</dbReference>
<dbReference type="SUPFAM" id="SSF55159">
    <property type="entry name" value="eIF1-like"/>
    <property type="match status" value="1"/>
</dbReference>
<feature type="non-terminal residue" evidence="6">
    <location>
        <position position="1"/>
    </location>
</feature>
<evidence type="ECO:0000259" key="5">
    <source>
        <dbReference type="PROSITE" id="PS50296"/>
    </source>
</evidence>
<dbReference type="CDD" id="cd11566">
    <property type="entry name" value="eIF1_SUI1"/>
    <property type="match status" value="1"/>
</dbReference>
<gene>
    <name evidence="6" type="ORF">HID58_018161</name>
</gene>
<dbReference type="Pfam" id="PF01253">
    <property type="entry name" value="SUI1"/>
    <property type="match status" value="1"/>
</dbReference>
<evidence type="ECO:0000256" key="4">
    <source>
        <dbReference type="ARBA" id="ARBA00022917"/>
    </source>
</evidence>
<dbReference type="InterPro" id="IPR036877">
    <property type="entry name" value="SUI1_dom_sf"/>
</dbReference>
<evidence type="ECO:0000256" key="2">
    <source>
        <dbReference type="ARBA" id="ARBA00005422"/>
    </source>
</evidence>
<dbReference type="Proteomes" id="UP000824890">
    <property type="component" value="Unassembled WGS sequence"/>
</dbReference>
<keyword evidence="7" id="KW-1185">Reference proteome</keyword>
<comment type="function">
    <text evidence="1">Probably involved in translation.</text>
</comment>
<comment type="caution">
    <text evidence="6">The sequence shown here is derived from an EMBL/GenBank/DDBJ whole genome shotgun (WGS) entry which is preliminary data.</text>
</comment>
<sequence>KLRLASPSDLYVNAPPRQDVYLRNDYGPCLILRMFPSLIEIHLTLESPDAHISLLRCRLYFICTENESHQASGQNPWLSENLRESQMETLRIPRLYLRCEVNGVRDREKTSLDRKRKKMKWGVSLDTCQLLDAQRTRRRTYRLIRVPYMLVVDGPQKKRVTKPTAKPIVINLLQPQQSSLQSSPPPQTVVHTSQSMMHTPQQQQSLVSHFHLYPWYSQLVEKLTDAIETGTRDDALQVTELNSHFDKCQQLLNSISGSKTMTVDGQKRNLEESEQLLQERRVLMVEYRNSIEDLLKMEPYILLSFRLLPKRFMSDLEVQVPTAFDPFADANAEDAGAGAGTKEYVHIRVQQRNGRKSLTTVQGLKKEYSYTKILKDLKKEFCCNGTVVQDSELGQVIQLQGDQRKNVSTFLVQAGLVKKDNIKIHGF</sequence>
<dbReference type="EMBL" id="JAGKQM010000005">
    <property type="protein sequence ID" value="KAH0925905.1"/>
    <property type="molecule type" value="Genomic_DNA"/>
</dbReference>
<accession>A0ABQ8D944</accession>
<keyword evidence="3" id="KW-0810">Translation regulation</keyword>
<keyword evidence="4" id="KW-0648">Protein biosynthesis</keyword>
<name>A0ABQ8D944_BRANA</name>
<comment type="similarity">
    <text evidence="2">Belongs to the SUI1 family.</text>
</comment>
<evidence type="ECO:0000313" key="6">
    <source>
        <dbReference type="EMBL" id="KAH0925905.1"/>
    </source>
</evidence>
<dbReference type="InterPro" id="IPR005874">
    <property type="entry name" value="SUI1_euk"/>
</dbReference>
<evidence type="ECO:0000313" key="7">
    <source>
        <dbReference type="Proteomes" id="UP000824890"/>
    </source>
</evidence>
<dbReference type="InterPro" id="IPR001950">
    <property type="entry name" value="SUI1"/>
</dbReference>
<dbReference type="NCBIfam" id="TIGR01160">
    <property type="entry name" value="SUI1_MOF2"/>
    <property type="match status" value="1"/>
</dbReference>
<protein>
    <recommendedName>
        <fullName evidence="5">SUI1 domain-containing protein</fullName>
    </recommendedName>
</protein>
<feature type="domain" description="SUI1" evidence="5">
    <location>
        <begin position="345"/>
        <end position="415"/>
    </location>
</feature>
<evidence type="ECO:0000256" key="3">
    <source>
        <dbReference type="ARBA" id="ARBA00022845"/>
    </source>
</evidence>
<dbReference type="PROSITE" id="PS50296">
    <property type="entry name" value="SUI1"/>
    <property type="match status" value="1"/>
</dbReference>